<dbReference type="Proteomes" id="UP000326641">
    <property type="component" value="Unassembled WGS sequence"/>
</dbReference>
<evidence type="ECO:0000313" key="3">
    <source>
        <dbReference type="Proteomes" id="UP000326641"/>
    </source>
</evidence>
<feature type="transmembrane region" description="Helical" evidence="1">
    <location>
        <begin position="32"/>
        <end position="55"/>
    </location>
</feature>
<keyword evidence="1" id="KW-0472">Membrane</keyword>
<sequence length="75" mass="8606">MCVWLLLRVGPRRGERGLHVGSSWRKTNEEVFGLRIFLIALILLLIGAGVFLVVWEVPAPTQQKEIVIPPERFQR</sequence>
<accession>A0A564WBZ3</accession>
<protein>
    <submittedName>
        <fullName evidence="2">Uncharacterized protein</fullName>
    </submittedName>
</protein>
<dbReference type="AlphaFoldDB" id="A0A564WBZ3"/>
<evidence type="ECO:0000313" key="2">
    <source>
        <dbReference type="EMBL" id="VUX46020.1"/>
    </source>
</evidence>
<comment type="caution">
    <text evidence="2">The sequence shown here is derived from an EMBL/GenBank/DDBJ whole genome shotgun (WGS) entry which is preliminary data.</text>
</comment>
<dbReference type="EMBL" id="UXAT02000010">
    <property type="protein sequence ID" value="VUX46020.1"/>
    <property type="molecule type" value="Genomic_DNA"/>
</dbReference>
<keyword evidence="1" id="KW-1133">Transmembrane helix</keyword>
<keyword evidence="3" id="KW-1185">Reference proteome</keyword>
<evidence type="ECO:0000256" key="1">
    <source>
        <dbReference type="SAM" id="Phobius"/>
    </source>
</evidence>
<gene>
    <name evidence="2" type="ORF">DF3PA_180050</name>
</gene>
<organism evidence="2 3">
    <name type="scientific">Candidatus Defluviicoccus seviourii</name>
    <dbReference type="NCBI Taxonomy" id="2565273"/>
    <lineage>
        <taxon>Bacteria</taxon>
        <taxon>Pseudomonadati</taxon>
        <taxon>Pseudomonadota</taxon>
        <taxon>Alphaproteobacteria</taxon>
        <taxon>Rhodospirillales</taxon>
        <taxon>Rhodospirillaceae</taxon>
        <taxon>Defluviicoccus</taxon>
    </lineage>
</organism>
<reference evidence="2" key="1">
    <citation type="submission" date="2018-11" db="EMBL/GenBank/DDBJ databases">
        <authorList>
            <person name="Onetto C."/>
        </authorList>
    </citation>
    <scope>NUCLEOTIDE SEQUENCE [LARGE SCALE GENOMIC DNA]</scope>
</reference>
<proteinExistence type="predicted"/>
<name>A0A564WBZ3_9PROT</name>
<keyword evidence="1" id="KW-0812">Transmembrane</keyword>